<sequence>MNLERFLDLLDAYGADLDRWPQSEQAAATAMLTTRSDAREAQRRAAAVDAHLLRAPLPRIEPSDALRQRVLAQVANLPPALAAAPAPDWRAQVAEALGLLFPTGRRAPQFAALALALAIGVSAGFANFGLIDAQETDLVTVQIASATPFLSED</sequence>
<proteinExistence type="predicted"/>
<organism evidence="2 3">
    <name type="scientific">Ferrovibrio terrae</name>
    <dbReference type="NCBI Taxonomy" id="2594003"/>
    <lineage>
        <taxon>Bacteria</taxon>
        <taxon>Pseudomonadati</taxon>
        <taxon>Pseudomonadota</taxon>
        <taxon>Alphaproteobacteria</taxon>
        <taxon>Rhodospirillales</taxon>
        <taxon>Rhodospirillaceae</taxon>
        <taxon>Ferrovibrio</taxon>
    </lineage>
</organism>
<protein>
    <submittedName>
        <fullName evidence="2">Uncharacterized protein</fullName>
    </submittedName>
</protein>
<keyword evidence="3" id="KW-1185">Reference proteome</keyword>
<evidence type="ECO:0000313" key="3">
    <source>
        <dbReference type="Proteomes" id="UP000317496"/>
    </source>
</evidence>
<keyword evidence="1" id="KW-1133">Transmembrane helix</keyword>
<dbReference type="KEGG" id="fer:FNB15_18720"/>
<accession>A0A516H5Z9</accession>
<evidence type="ECO:0000256" key="1">
    <source>
        <dbReference type="SAM" id="Phobius"/>
    </source>
</evidence>
<dbReference type="RefSeq" id="WP_144258178.1">
    <property type="nucleotide sequence ID" value="NZ_CP041636.1"/>
</dbReference>
<dbReference type="EMBL" id="CP041636">
    <property type="protein sequence ID" value="QDO99182.1"/>
    <property type="molecule type" value="Genomic_DNA"/>
</dbReference>
<reference evidence="2 3" key="1">
    <citation type="submission" date="2019-07" db="EMBL/GenBank/DDBJ databases">
        <title>Genome sequencing for Ferrovibrio sp. K5.</title>
        <authorList>
            <person name="Park S.-J."/>
        </authorList>
    </citation>
    <scope>NUCLEOTIDE SEQUENCE [LARGE SCALE GENOMIC DNA]</scope>
    <source>
        <strain evidence="2 3">K5</strain>
    </source>
</reference>
<gene>
    <name evidence="2" type="ORF">FNB15_18720</name>
</gene>
<keyword evidence="1" id="KW-0472">Membrane</keyword>
<evidence type="ECO:0000313" key="2">
    <source>
        <dbReference type="EMBL" id="QDO99182.1"/>
    </source>
</evidence>
<dbReference type="Proteomes" id="UP000317496">
    <property type="component" value="Chromosome"/>
</dbReference>
<feature type="transmembrane region" description="Helical" evidence="1">
    <location>
        <begin position="110"/>
        <end position="131"/>
    </location>
</feature>
<name>A0A516H5Z9_9PROT</name>
<dbReference type="AlphaFoldDB" id="A0A516H5Z9"/>
<keyword evidence="1" id="KW-0812">Transmembrane</keyword>